<comment type="caution">
    <text evidence="5">The sequence shown here is derived from an EMBL/GenBank/DDBJ whole genome shotgun (WGS) entry which is preliminary data.</text>
</comment>
<dbReference type="SUPFAM" id="SSF54523">
    <property type="entry name" value="Pili subunits"/>
    <property type="match status" value="1"/>
</dbReference>
<dbReference type="Proteomes" id="UP000290649">
    <property type="component" value="Unassembled WGS sequence"/>
</dbReference>
<keyword evidence="4" id="KW-0812">Transmembrane</keyword>
<dbReference type="PRINTS" id="PR00813">
    <property type="entry name" value="BCTERIALGSPG"/>
</dbReference>
<evidence type="ECO:0000256" key="2">
    <source>
        <dbReference type="ARBA" id="ARBA00022481"/>
    </source>
</evidence>
<keyword evidence="2" id="KW-0488">Methylation</keyword>
<dbReference type="GO" id="GO:0015627">
    <property type="term" value="C:type II protein secretion system complex"/>
    <property type="evidence" value="ECO:0007669"/>
    <property type="project" value="InterPro"/>
</dbReference>
<dbReference type="InterPro" id="IPR000983">
    <property type="entry name" value="Bac_GSPG_pilin"/>
</dbReference>
<sequence length="151" mass="16801">MKQTNNKGMTLIELLVVVVILGILATIAVIGFGTIIEQSKDRAFVANAYTFKEAAEKYYLSSGSFTTEINSDPFTYELLVGSGFLELFKDPYTNNMMPLNGFDSQVSIVRENGNLTYYICYIGETRKLCENDGTGIQFENISTDKIKSNSN</sequence>
<reference evidence="5 6" key="1">
    <citation type="journal article" date="2019" name="Int. J. Syst. Evol. Microbiol.">
        <title>Anaerobacillus alkaliphilus sp. nov., a novel alkaliphilic and moderately halophilic bacterium.</title>
        <authorList>
            <person name="Borsodi A.K."/>
            <person name="Aszalos J.M."/>
            <person name="Bihari P."/>
            <person name="Nagy I."/>
            <person name="Schumann P."/>
            <person name="Sproer C."/>
            <person name="Kovacs A.L."/>
            <person name="Boka K."/>
            <person name="Dobosy P."/>
            <person name="Ovari M."/>
            <person name="Szili-Kovacs T."/>
            <person name="Toth E."/>
        </authorList>
    </citation>
    <scope>NUCLEOTIDE SEQUENCE [LARGE SCALE GENOMIC DNA]</scope>
    <source>
        <strain evidence="5 6">B16-10</strain>
    </source>
</reference>
<evidence type="ECO:0000313" key="6">
    <source>
        <dbReference type="Proteomes" id="UP000290649"/>
    </source>
</evidence>
<dbReference type="OrthoDB" id="2965620at2"/>
<organism evidence="5 6">
    <name type="scientific">Anaerobacillus alkaliphilus</name>
    <dbReference type="NCBI Taxonomy" id="1548597"/>
    <lineage>
        <taxon>Bacteria</taxon>
        <taxon>Bacillati</taxon>
        <taxon>Bacillota</taxon>
        <taxon>Bacilli</taxon>
        <taxon>Bacillales</taxon>
        <taxon>Bacillaceae</taxon>
        <taxon>Anaerobacillus</taxon>
    </lineage>
</organism>
<proteinExistence type="predicted"/>
<keyword evidence="3" id="KW-0178">Competence</keyword>
<dbReference type="GO" id="GO:0015628">
    <property type="term" value="P:protein secretion by the type II secretion system"/>
    <property type="evidence" value="ECO:0007669"/>
    <property type="project" value="InterPro"/>
</dbReference>
<name>A0A4Q0VQE3_9BACI</name>
<comment type="subcellular location">
    <subcellularLocation>
        <location evidence="1">Cell surface</location>
    </subcellularLocation>
</comment>
<dbReference type="InterPro" id="IPR012902">
    <property type="entry name" value="N_methyl_site"/>
</dbReference>
<evidence type="ECO:0000256" key="4">
    <source>
        <dbReference type="SAM" id="Phobius"/>
    </source>
</evidence>
<feature type="transmembrane region" description="Helical" evidence="4">
    <location>
        <begin position="12"/>
        <end position="36"/>
    </location>
</feature>
<dbReference type="NCBIfam" id="TIGR02532">
    <property type="entry name" value="IV_pilin_GFxxxE"/>
    <property type="match status" value="1"/>
</dbReference>
<dbReference type="GO" id="GO:0030420">
    <property type="term" value="P:establishment of competence for transformation"/>
    <property type="evidence" value="ECO:0007669"/>
    <property type="project" value="UniProtKB-KW"/>
</dbReference>
<dbReference type="RefSeq" id="WP_129079765.1">
    <property type="nucleotide sequence ID" value="NZ_QOUX01000046.1"/>
</dbReference>
<gene>
    <name evidence="5" type="ORF">DS745_18970</name>
</gene>
<dbReference type="EMBL" id="QOUX01000046">
    <property type="protein sequence ID" value="RXI98409.1"/>
    <property type="molecule type" value="Genomic_DNA"/>
</dbReference>
<dbReference type="PROSITE" id="PS00409">
    <property type="entry name" value="PROKAR_NTER_METHYL"/>
    <property type="match status" value="1"/>
</dbReference>
<dbReference type="Pfam" id="PF07963">
    <property type="entry name" value="N_methyl"/>
    <property type="match status" value="1"/>
</dbReference>
<protein>
    <submittedName>
        <fullName evidence="5">Type II secretion system protein</fullName>
    </submittedName>
</protein>
<dbReference type="InterPro" id="IPR045584">
    <property type="entry name" value="Pilin-like"/>
</dbReference>
<evidence type="ECO:0000256" key="3">
    <source>
        <dbReference type="ARBA" id="ARBA00023287"/>
    </source>
</evidence>
<keyword evidence="4" id="KW-0472">Membrane</keyword>
<accession>A0A4Q0VQE3</accession>
<dbReference type="Gene3D" id="3.30.700.10">
    <property type="entry name" value="Glycoprotein, Type 4 Pilin"/>
    <property type="match status" value="1"/>
</dbReference>
<dbReference type="AlphaFoldDB" id="A0A4Q0VQE3"/>
<keyword evidence="4" id="KW-1133">Transmembrane helix</keyword>
<evidence type="ECO:0000313" key="5">
    <source>
        <dbReference type="EMBL" id="RXI98409.1"/>
    </source>
</evidence>
<evidence type="ECO:0000256" key="1">
    <source>
        <dbReference type="ARBA" id="ARBA00004241"/>
    </source>
</evidence>
<dbReference type="GO" id="GO:0009986">
    <property type="term" value="C:cell surface"/>
    <property type="evidence" value="ECO:0007669"/>
    <property type="project" value="UniProtKB-SubCell"/>
</dbReference>
<keyword evidence="6" id="KW-1185">Reference proteome</keyword>